<feature type="region of interest" description="Disordered" evidence="1">
    <location>
        <begin position="1"/>
        <end position="39"/>
    </location>
</feature>
<dbReference type="Proteomes" id="UP000094236">
    <property type="component" value="Unassembled WGS sequence"/>
</dbReference>
<name>A0A1E4TUS4_PACTA</name>
<evidence type="ECO:0000313" key="3">
    <source>
        <dbReference type="Proteomes" id="UP000094236"/>
    </source>
</evidence>
<sequence>MGWFGNSEAGDGSLSIKTDNDNVNNNGNNSSSATNVSNKGDINEVSEFINQEPRAVYIIDGDRDAPHSIICRDKASGGGQTCIKLQYNCIELFKAMQKFNYFCALPSNKVDATYFECRKIS</sequence>
<evidence type="ECO:0000313" key="2">
    <source>
        <dbReference type="EMBL" id="ODV95469.1"/>
    </source>
</evidence>
<dbReference type="OrthoDB" id="5277092at2759"/>
<proteinExistence type="predicted"/>
<dbReference type="EMBL" id="KV454014">
    <property type="protein sequence ID" value="ODV95469.1"/>
    <property type="molecule type" value="Genomic_DNA"/>
</dbReference>
<feature type="compositionally biased region" description="Low complexity" evidence="1">
    <location>
        <begin position="21"/>
        <end position="38"/>
    </location>
</feature>
<dbReference type="AlphaFoldDB" id="A0A1E4TUS4"/>
<gene>
    <name evidence="2" type="ORF">PACTADRAFT_3168</name>
</gene>
<protein>
    <submittedName>
        <fullName evidence="2">Uncharacterized protein</fullName>
    </submittedName>
</protein>
<keyword evidence="3" id="KW-1185">Reference proteome</keyword>
<accession>A0A1E4TUS4</accession>
<evidence type="ECO:0000256" key="1">
    <source>
        <dbReference type="SAM" id="MobiDB-lite"/>
    </source>
</evidence>
<reference evidence="3" key="1">
    <citation type="submission" date="2016-05" db="EMBL/GenBank/DDBJ databases">
        <title>Comparative genomics of biotechnologically important yeasts.</title>
        <authorList>
            <consortium name="DOE Joint Genome Institute"/>
            <person name="Riley R."/>
            <person name="Haridas S."/>
            <person name="Wolfe K.H."/>
            <person name="Lopes M.R."/>
            <person name="Hittinger C.T."/>
            <person name="Goker M."/>
            <person name="Salamov A."/>
            <person name="Wisecaver J."/>
            <person name="Long T.M."/>
            <person name="Aerts A.L."/>
            <person name="Barry K."/>
            <person name="Choi C."/>
            <person name="Clum A."/>
            <person name="Coughlan A.Y."/>
            <person name="Deshpande S."/>
            <person name="Douglass A.P."/>
            <person name="Hanson S.J."/>
            <person name="Klenk H.-P."/>
            <person name="Labutti K."/>
            <person name="Lapidus A."/>
            <person name="Lindquist E."/>
            <person name="Lipzen A."/>
            <person name="Meier-Kolthoff J.P."/>
            <person name="Ohm R.A."/>
            <person name="Otillar R.P."/>
            <person name="Pangilinan J."/>
            <person name="Peng Y."/>
            <person name="Rokas A."/>
            <person name="Rosa C.A."/>
            <person name="Scheuner C."/>
            <person name="Sibirny A.A."/>
            <person name="Slot J.C."/>
            <person name="Stielow J.B."/>
            <person name="Sun H."/>
            <person name="Kurtzman C.P."/>
            <person name="Blackwell M."/>
            <person name="Grigoriev I.V."/>
            <person name="Jeffries T.W."/>
        </authorList>
    </citation>
    <scope>NUCLEOTIDE SEQUENCE [LARGE SCALE GENOMIC DNA]</scope>
    <source>
        <strain evidence="3">NRRL Y-2460</strain>
    </source>
</reference>
<organism evidence="2 3">
    <name type="scientific">Pachysolen tannophilus NRRL Y-2460</name>
    <dbReference type="NCBI Taxonomy" id="669874"/>
    <lineage>
        <taxon>Eukaryota</taxon>
        <taxon>Fungi</taxon>
        <taxon>Dikarya</taxon>
        <taxon>Ascomycota</taxon>
        <taxon>Saccharomycotina</taxon>
        <taxon>Pichiomycetes</taxon>
        <taxon>Pachysolenaceae</taxon>
        <taxon>Pachysolen</taxon>
    </lineage>
</organism>